<evidence type="ECO:0000313" key="3">
    <source>
        <dbReference type="Proteomes" id="UP000628775"/>
    </source>
</evidence>
<dbReference type="Proteomes" id="UP000628775">
    <property type="component" value="Unassembled WGS sequence"/>
</dbReference>
<sequence>MQPIEIQMLPCNASTNSVNMEHITNIVNRSFAASEEGIWMNGADRTTVKKIAEFTNSGEIAVARFKGRIVGCVRVQRIDEGTGEFGMLAVDGAYQRNGIARELVRFAEQKCQNEYLRKMQLELLIPCEFSHPSKVFLENWYHRIGYHRVYEESFDASYPRLARMLAVPCKFIVFQKRLSKRAL</sequence>
<dbReference type="CDD" id="cd04301">
    <property type="entry name" value="NAT_SF"/>
    <property type="match status" value="1"/>
</dbReference>
<evidence type="ECO:0000313" key="2">
    <source>
        <dbReference type="EMBL" id="GGE35899.1"/>
    </source>
</evidence>
<dbReference type="PROSITE" id="PS51186">
    <property type="entry name" value="GNAT"/>
    <property type="match status" value="1"/>
</dbReference>
<reference evidence="2" key="2">
    <citation type="submission" date="2020-09" db="EMBL/GenBank/DDBJ databases">
        <authorList>
            <person name="Sun Q."/>
            <person name="Zhou Y."/>
        </authorList>
    </citation>
    <scope>NUCLEOTIDE SEQUENCE</scope>
    <source>
        <strain evidence="2">CGMCC 1.15371</strain>
    </source>
</reference>
<dbReference type="AlphaFoldDB" id="A0A8J2VQJ0"/>
<dbReference type="Pfam" id="PF00583">
    <property type="entry name" value="Acetyltransf_1"/>
    <property type="match status" value="1"/>
</dbReference>
<dbReference type="SUPFAM" id="SSF55729">
    <property type="entry name" value="Acyl-CoA N-acyltransferases (Nat)"/>
    <property type="match status" value="1"/>
</dbReference>
<dbReference type="GO" id="GO:0016747">
    <property type="term" value="F:acyltransferase activity, transferring groups other than amino-acyl groups"/>
    <property type="evidence" value="ECO:0007669"/>
    <property type="project" value="InterPro"/>
</dbReference>
<dbReference type="RefSeq" id="WP_188691049.1">
    <property type="nucleotide sequence ID" value="NZ_BMIR01000004.1"/>
</dbReference>
<protein>
    <submittedName>
        <fullName evidence="2">GNAT family N-acetyltransferase</fullName>
    </submittedName>
</protein>
<dbReference type="InterPro" id="IPR000182">
    <property type="entry name" value="GNAT_dom"/>
</dbReference>
<feature type="domain" description="N-acetyltransferase" evidence="1">
    <location>
        <begin position="6"/>
        <end position="170"/>
    </location>
</feature>
<proteinExistence type="predicted"/>
<dbReference type="InterPro" id="IPR016181">
    <property type="entry name" value="Acyl_CoA_acyltransferase"/>
</dbReference>
<comment type="caution">
    <text evidence="2">The sequence shown here is derived from an EMBL/GenBank/DDBJ whole genome shotgun (WGS) entry which is preliminary data.</text>
</comment>
<dbReference type="Gene3D" id="3.40.630.30">
    <property type="match status" value="1"/>
</dbReference>
<evidence type="ECO:0000259" key="1">
    <source>
        <dbReference type="PROSITE" id="PS51186"/>
    </source>
</evidence>
<name>A0A8J2VQJ0_9BACL</name>
<accession>A0A8J2VQJ0</accession>
<keyword evidence="3" id="KW-1185">Reference proteome</keyword>
<dbReference type="EMBL" id="BMIR01000004">
    <property type="protein sequence ID" value="GGE35899.1"/>
    <property type="molecule type" value="Genomic_DNA"/>
</dbReference>
<reference evidence="2" key="1">
    <citation type="journal article" date="2014" name="Int. J. Syst. Evol. Microbiol.">
        <title>Complete genome sequence of Corynebacterium casei LMG S-19264T (=DSM 44701T), isolated from a smear-ripened cheese.</title>
        <authorList>
            <consortium name="US DOE Joint Genome Institute (JGI-PGF)"/>
            <person name="Walter F."/>
            <person name="Albersmeier A."/>
            <person name="Kalinowski J."/>
            <person name="Ruckert C."/>
        </authorList>
    </citation>
    <scope>NUCLEOTIDE SEQUENCE</scope>
    <source>
        <strain evidence="2">CGMCC 1.15371</strain>
    </source>
</reference>
<gene>
    <name evidence="2" type="ORF">GCM10011391_13360</name>
</gene>
<organism evidence="2 3">
    <name type="scientific">Pullulanibacillus camelliae</name>
    <dbReference type="NCBI Taxonomy" id="1707096"/>
    <lineage>
        <taxon>Bacteria</taxon>
        <taxon>Bacillati</taxon>
        <taxon>Bacillota</taxon>
        <taxon>Bacilli</taxon>
        <taxon>Bacillales</taxon>
        <taxon>Sporolactobacillaceae</taxon>
        <taxon>Pullulanibacillus</taxon>
    </lineage>
</organism>